<organism evidence="2">
    <name type="scientific">Puccinia triticina (isolate 1-1 / race 1 (BBBD))</name>
    <name type="common">Brown leaf rust fungus</name>
    <dbReference type="NCBI Taxonomy" id="630390"/>
    <lineage>
        <taxon>Eukaryota</taxon>
        <taxon>Fungi</taxon>
        <taxon>Dikarya</taxon>
        <taxon>Basidiomycota</taxon>
        <taxon>Pucciniomycotina</taxon>
        <taxon>Pucciniomycetes</taxon>
        <taxon>Pucciniales</taxon>
        <taxon>Pucciniaceae</taxon>
        <taxon>Puccinia</taxon>
    </lineage>
</organism>
<dbReference type="SUPFAM" id="SSF52047">
    <property type="entry name" value="RNI-like"/>
    <property type="match status" value="1"/>
</dbReference>
<accession>A0A180GH39</accession>
<dbReference type="Gene3D" id="3.80.10.10">
    <property type="entry name" value="Ribonuclease Inhibitor"/>
    <property type="match status" value="1"/>
</dbReference>
<feature type="region of interest" description="Disordered" evidence="1">
    <location>
        <begin position="525"/>
        <end position="568"/>
    </location>
</feature>
<dbReference type="InterPro" id="IPR032675">
    <property type="entry name" value="LRR_dom_sf"/>
</dbReference>
<feature type="compositionally biased region" description="Pro residues" evidence="1">
    <location>
        <begin position="122"/>
        <end position="133"/>
    </location>
</feature>
<dbReference type="OrthoDB" id="2502018at2759"/>
<reference evidence="2" key="1">
    <citation type="submission" date="2009-11" db="EMBL/GenBank/DDBJ databases">
        <authorList>
            <consortium name="The Broad Institute Genome Sequencing Platform"/>
            <person name="Ward D."/>
            <person name="Feldgarden M."/>
            <person name="Earl A."/>
            <person name="Young S.K."/>
            <person name="Zeng Q."/>
            <person name="Koehrsen M."/>
            <person name="Alvarado L."/>
            <person name="Berlin A."/>
            <person name="Bochicchio J."/>
            <person name="Borenstein D."/>
            <person name="Chapman S.B."/>
            <person name="Chen Z."/>
            <person name="Engels R."/>
            <person name="Freedman E."/>
            <person name="Gellesch M."/>
            <person name="Goldberg J."/>
            <person name="Griggs A."/>
            <person name="Gujja S."/>
            <person name="Heilman E."/>
            <person name="Heiman D."/>
            <person name="Hepburn T."/>
            <person name="Howarth C."/>
            <person name="Jen D."/>
            <person name="Larson L."/>
            <person name="Lewis B."/>
            <person name="Mehta T."/>
            <person name="Park D."/>
            <person name="Pearson M."/>
            <person name="Roberts A."/>
            <person name="Saif S."/>
            <person name="Shea T."/>
            <person name="Shenoy N."/>
            <person name="Sisk P."/>
            <person name="Stolte C."/>
            <person name="Sykes S."/>
            <person name="Thomson T."/>
            <person name="Walk T."/>
            <person name="White J."/>
            <person name="Yandava C."/>
            <person name="Izard J."/>
            <person name="Baranova O.V."/>
            <person name="Blanton J.M."/>
            <person name="Tanner A.C."/>
            <person name="Dewhirst F.E."/>
            <person name="Haas B."/>
            <person name="Nusbaum C."/>
            <person name="Birren B."/>
        </authorList>
    </citation>
    <scope>NUCLEOTIDE SEQUENCE [LARGE SCALE GENOMIC DNA]</scope>
    <source>
        <strain evidence="2">1-1 BBBD Race 1</strain>
    </source>
</reference>
<dbReference type="VEuPathDB" id="FungiDB:PTTG_04470"/>
<proteinExistence type="predicted"/>
<gene>
    <name evidence="2" type="ORF">PTTG_04470</name>
</gene>
<evidence type="ECO:0000313" key="2">
    <source>
        <dbReference type="EMBL" id="OAV92067.1"/>
    </source>
</evidence>
<reference evidence="2" key="2">
    <citation type="submission" date="2016-05" db="EMBL/GenBank/DDBJ databases">
        <title>Comparative analysis highlights variable genome content of wheat rusts and divergence of the mating loci.</title>
        <authorList>
            <person name="Cuomo C.A."/>
            <person name="Bakkeren G."/>
            <person name="Szabo L."/>
            <person name="Khalil H."/>
            <person name="Joly D."/>
            <person name="Goldberg J."/>
            <person name="Young S."/>
            <person name="Zeng Q."/>
            <person name="Fellers J."/>
        </authorList>
    </citation>
    <scope>NUCLEOTIDE SEQUENCE [LARGE SCALE GENOMIC DNA]</scope>
    <source>
        <strain evidence="2">1-1 BBBD Race 1</strain>
    </source>
</reference>
<reference evidence="3 4" key="3">
    <citation type="journal article" date="2017" name="G3 (Bethesda)">
        <title>Comparative analysis highlights variable genome content of wheat rusts and divergence of the mating loci.</title>
        <authorList>
            <person name="Cuomo C.A."/>
            <person name="Bakkeren G."/>
            <person name="Khalil H.B."/>
            <person name="Panwar V."/>
            <person name="Joly D."/>
            <person name="Linning R."/>
            <person name="Sakthikumar S."/>
            <person name="Song X."/>
            <person name="Adiconis X."/>
            <person name="Fan L."/>
            <person name="Goldberg J.M."/>
            <person name="Levin J.Z."/>
            <person name="Young S."/>
            <person name="Zeng Q."/>
            <person name="Anikster Y."/>
            <person name="Bruce M."/>
            <person name="Wang M."/>
            <person name="Yin C."/>
            <person name="McCallum B."/>
            <person name="Szabo L.J."/>
            <person name="Hulbert S."/>
            <person name="Chen X."/>
            <person name="Fellers J.P."/>
        </authorList>
    </citation>
    <scope>NUCLEOTIDE SEQUENCE</scope>
    <source>
        <strain evidence="3">isolate 1-1 / race 1 (BBBD)</strain>
        <strain evidence="4">Isolate 1-1 / race 1 (BBBD)</strain>
    </source>
</reference>
<protein>
    <submittedName>
        <fullName evidence="2 3">Uncharacterized protein</fullName>
    </submittedName>
</protein>
<evidence type="ECO:0000313" key="3">
    <source>
        <dbReference type="EnsemblFungi" id="PTTG_04470-t43_1-p1"/>
    </source>
</evidence>
<keyword evidence="4" id="KW-1185">Reference proteome</keyword>
<feature type="compositionally biased region" description="Polar residues" evidence="1">
    <location>
        <begin position="1"/>
        <end position="10"/>
    </location>
</feature>
<sequence>MPATPGSASKTRPARGGLDSFAREELMASLSSPAIPSAQAGGPTPPSPSPKTIRPSLSQLPFEIKQRIVYWLNRFEEIEQPFDSDDSDIEEVDDDEFTDKPPRKSPQKIITRSQAGKTSPKHPSPPEPSPKPPSTEQNSIHALSLVDRSFYEICRPFIWQTLDLENFALSKLRDLRTEVLPRHAECVRRIWWRVDIAELETYEPESWMSGTEEERVAQRPTEWGEEGRSVELLEILKMCTKATSLDVDLKPARQSLDEHQEFIIEPGHPTAKFLQPISQMTLLTTIALTAPSDGFPFTEPFLVRLIRDMAGLQSFTCCSIEAHAPDIEHSSSITVCESPLALHLSKLDSLKELDLDQADCFDLSWSTIDWAGALENLALDDCCRVSLTALHSFCMKFSKSLASIELSDVPYDPEVFDGGLPTRTISELETGRFRFKLPELTTLSISSDLPIIFLEAFEDCKKIKLLELALNPSITATEVERLINPDSWPLLEKVIIAPADSDLSAGQIEALELFYLSKGVVLEIDSDDDEDDSDEDDDEQVGFAFDDEIEDLQNEWMDEDDDDDDDDI</sequence>
<dbReference type="STRING" id="630390.A0A180GH39"/>
<feature type="region of interest" description="Disordered" evidence="1">
    <location>
        <begin position="82"/>
        <end position="138"/>
    </location>
</feature>
<feature type="compositionally biased region" description="Acidic residues" evidence="1">
    <location>
        <begin position="82"/>
        <end position="97"/>
    </location>
</feature>
<evidence type="ECO:0000256" key="1">
    <source>
        <dbReference type="SAM" id="MobiDB-lite"/>
    </source>
</evidence>
<name>A0A180GH39_PUCT1</name>
<evidence type="ECO:0000313" key="4">
    <source>
        <dbReference type="Proteomes" id="UP000005240"/>
    </source>
</evidence>
<reference evidence="3" key="4">
    <citation type="submission" date="2025-05" db="UniProtKB">
        <authorList>
            <consortium name="EnsemblFungi"/>
        </authorList>
    </citation>
    <scope>IDENTIFICATION</scope>
    <source>
        <strain evidence="3">isolate 1-1 / race 1 (BBBD)</strain>
    </source>
</reference>
<dbReference type="Proteomes" id="UP000005240">
    <property type="component" value="Unassembled WGS sequence"/>
</dbReference>
<dbReference type="EnsemblFungi" id="PTTG_04470-t43_1">
    <property type="protein sequence ID" value="PTTG_04470-t43_1-p1"/>
    <property type="gene ID" value="PTTG_04470"/>
</dbReference>
<dbReference type="EMBL" id="ADAS02000070">
    <property type="protein sequence ID" value="OAV92067.1"/>
    <property type="molecule type" value="Genomic_DNA"/>
</dbReference>
<dbReference type="AlphaFoldDB" id="A0A180GH39"/>
<feature type="region of interest" description="Disordered" evidence="1">
    <location>
        <begin position="1"/>
        <end position="58"/>
    </location>
</feature>